<accession>A0A4Y9ZJB0</accession>
<dbReference type="GO" id="GO:0005524">
    <property type="term" value="F:ATP binding"/>
    <property type="evidence" value="ECO:0007669"/>
    <property type="project" value="UniProtKB-KW"/>
</dbReference>
<dbReference type="GO" id="GO:0003677">
    <property type="term" value="F:DNA binding"/>
    <property type="evidence" value="ECO:0007669"/>
    <property type="project" value="UniProtKB-KW"/>
</dbReference>
<dbReference type="InterPro" id="IPR001650">
    <property type="entry name" value="Helicase_C-like"/>
</dbReference>
<dbReference type="CDD" id="cd18785">
    <property type="entry name" value="SF2_C"/>
    <property type="match status" value="1"/>
</dbReference>
<comment type="similarity">
    <text evidence="1">Belongs to the helicase family. RecQ subfamily.</text>
</comment>
<evidence type="ECO:0000259" key="8">
    <source>
        <dbReference type="PROSITE" id="PS51192"/>
    </source>
</evidence>
<dbReference type="GO" id="GO:0005694">
    <property type="term" value="C:chromosome"/>
    <property type="evidence" value="ECO:0007669"/>
    <property type="project" value="TreeGrafter"/>
</dbReference>
<name>A0A4Y9ZJB0_9AGAM</name>
<feature type="domain" description="Helicase ATP-binding" evidence="8">
    <location>
        <begin position="1"/>
        <end position="165"/>
    </location>
</feature>
<evidence type="ECO:0000256" key="7">
    <source>
        <dbReference type="ARBA" id="ARBA00034808"/>
    </source>
</evidence>
<dbReference type="EMBL" id="SFCI01001825">
    <property type="protein sequence ID" value="TFY74886.1"/>
    <property type="molecule type" value="Genomic_DNA"/>
</dbReference>
<dbReference type="GO" id="GO:0043138">
    <property type="term" value="F:3'-5' DNA helicase activity"/>
    <property type="evidence" value="ECO:0007669"/>
    <property type="project" value="UniProtKB-EC"/>
</dbReference>
<dbReference type="PROSITE" id="PS51194">
    <property type="entry name" value="HELICASE_CTER"/>
    <property type="match status" value="1"/>
</dbReference>
<gene>
    <name evidence="10" type="ORF">EWM64_g9127</name>
</gene>
<dbReference type="Proteomes" id="UP000298061">
    <property type="component" value="Unassembled WGS sequence"/>
</dbReference>
<dbReference type="PANTHER" id="PTHR13710">
    <property type="entry name" value="DNA HELICASE RECQ FAMILY MEMBER"/>
    <property type="match status" value="1"/>
</dbReference>
<dbReference type="Pfam" id="PF00270">
    <property type="entry name" value="DEAD"/>
    <property type="match status" value="1"/>
</dbReference>
<keyword evidence="5" id="KW-0413">Isomerase</keyword>
<evidence type="ECO:0000256" key="6">
    <source>
        <dbReference type="ARBA" id="ARBA00034617"/>
    </source>
</evidence>
<dbReference type="Gene3D" id="3.40.50.300">
    <property type="entry name" value="P-loop containing nucleotide triphosphate hydrolases"/>
    <property type="match status" value="2"/>
</dbReference>
<keyword evidence="11" id="KW-1185">Reference proteome</keyword>
<dbReference type="GO" id="GO:0009378">
    <property type="term" value="F:four-way junction helicase activity"/>
    <property type="evidence" value="ECO:0007669"/>
    <property type="project" value="TreeGrafter"/>
</dbReference>
<evidence type="ECO:0000313" key="11">
    <source>
        <dbReference type="Proteomes" id="UP000298061"/>
    </source>
</evidence>
<dbReference type="InterPro" id="IPR027417">
    <property type="entry name" value="P-loop_NTPase"/>
</dbReference>
<evidence type="ECO:0000256" key="1">
    <source>
        <dbReference type="ARBA" id="ARBA00005446"/>
    </source>
</evidence>
<dbReference type="PROSITE" id="PS51192">
    <property type="entry name" value="HELICASE_ATP_BIND_1"/>
    <property type="match status" value="1"/>
</dbReference>
<keyword evidence="2" id="KW-0547">Nucleotide-binding</keyword>
<dbReference type="PANTHER" id="PTHR13710:SF105">
    <property type="entry name" value="ATP-DEPENDENT DNA HELICASE Q1"/>
    <property type="match status" value="1"/>
</dbReference>
<evidence type="ECO:0000313" key="10">
    <source>
        <dbReference type="EMBL" id="TFY74886.1"/>
    </source>
</evidence>
<organism evidence="10 11">
    <name type="scientific">Hericium alpestre</name>
    <dbReference type="NCBI Taxonomy" id="135208"/>
    <lineage>
        <taxon>Eukaryota</taxon>
        <taxon>Fungi</taxon>
        <taxon>Dikarya</taxon>
        <taxon>Basidiomycota</taxon>
        <taxon>Agaricomycotina</taxon>
        <taxon>Agaricomycetes</taxon>
        <taxon>Russulales</taxon>
        <taxon>Hericiaceae</taxon>
        <taxon>Hericium</taxon>
    </lineage>
</organism>
<comment type="caution">
    <text evidence="10">The sequence shown here is derived from an EMBL/GenBank/DDBJ whole genome shotgun (WGS) entry which is preliminary data.</text>
</comment>
<sequence length="685" mass="75556">MAIHLANNPHLCLQGRSYPTDPVIIVVCPTNRIEEQMAEKMRKLGLDTLAINAITVHNARLKNEDLWAKARTGISMLMMSSEQLIGKPCSDLLNNSAFWQRVVGLGIDELHLLSWWGKSFRKAFMQIGLMCARLPADVVVIGTSATIAVGKPYEDICKFLELQEGQFHCIRWSNFRPGLQLLLCYLESGINGRRFPALLWILESNRKTVIYCATISLTFRVTCYLWVFATDKSNLSTRIHMYMALNWPSYNEATRKILYDNPSANITIATAAMAEGIDTPDIQDVVIVGKVSDPDEAHQCWGRAGRDWAKVKDARGIMYLTGSVNKKADAILKGAQNMLEGEGVDIQKSKSKRKGPEMSLGMAQMICAPCLTAKQDRYYGNPPANPACSCETCSISPPPSRRPTCNCSHCVPEMLAPIPKPLSSVPAGLVGKPICSDLKGEARTRLLALRAAIWWEASEHDHGSIPMVAFLPDSIITSIINSFTSLTSPDTLNTLIASKRYLQPHAACLWSVICEIRLLEDTLTPAQAPSKTSDNNNGIHNATEDTMEVDSLVTARVSSDEAASAGTPPTVLAIEPGLGSPAHQLTVEPESTRQATSSRTQVRGTGTEIPEHMIVSWQLNTSLLNLANISFAIFITITITLILDFHAVEVDFQFPIYHAFESASQRASRQRCFKVRLQFDKHICS</sequence>
<dbReference type="GO" id="GO:0005737">
    <property type="term" value="C:cytoplasm"/>
    <property type="evidence" value="ECO:0007669"/>
    <property type="project" value="TreeGrafter"/>
</dbReference>
<dbReference type="InterPro" id="IPR011545">
    <property type="entry name" value="DEAD/DEAH_box_helicase_dom"/>
</dbReference>
<dbReference type="GO" id="GO:0000724">
    <property type="term" value="P:double-strand break repair via homologous recombination"/>
    <property type="evidence" value="ECO:0007669"/>
    <property type="project" value="TreeGrafter"/>
</dbReference>
<dbReference type="STRING" id="135208.A0A4Y9ZJB0"/>
<evidence type="ECO:0000256" key="4">
    <source>
        <dbReference type="ARBA" id="ARBA00023125"/>
    </source>
</evidence>
<dbReference type="InterPro" id="IPR014001">
    <property type="entry name" value="Helicase_ATP-bd"/>
</dbReference>
<dbReference type="Pfam" id="PF00271">
    <property type="entry name" value="Helicase_C"/>
    <property type="match status" value="1"/>
</dbReference>
<evidence type="ECO:0000256" key="2">
    <source>
        <dbReference type="ARBA" id="ARBA00022741"/>
    </source>
</evidence>
<comment type="catalytic activity">
    <reaction evidence="6">
        <text>Couples ATP hydrolysis with the unwinding of duplex DNA by translocating in the 3'-5' direction.</text>
        <dbReference type="EC" id="5.6.2.4"/>
    </reaction>
</comment>
<dbReference type="EC" id="5.6.2.4" evidence="7"/>
<keyword evidence="3" id="KW-0067">ATP-binding</keyword>
<evidence type="ECO:0000256" key="3">
    <source>
        <dbReference type="ARBA" id="ARBA00022840"/>
    </source>
</evidence>
<keyword evidence="4" id="KW-0238">DNA-binding</keyword>
<dbReference type="SUPFAM" id="SSF52540">
    <property type="entry name" value="P-loop containing nucleoside triphosphate hydrolases"/>
    <property type="match status" value="1"/>
</dbReference>
<evidence type="ECO:0000259" key="9">
    <source>
        <dbReference type="PROSITE" id="PS51194"/>
    </source>
</evidence>
<evidence type="ECO:0000256" key="5">
    <source>
        <dbReference type="ARBA" id="ARBA00023235"/>
    </source>
</evidence>
<protein>
    <recommendedName>
        <fullName evidence="7">DNA 3'-5' helicase</fullName>
        <ecNumber evidence="7">5.6.2.4</ecNumber>
    </recommendedName>
</protein>
<reference evidence="10 11" key="1">
    <citation type="submission" date="2019-02" db="EMBL/GenBank/DDBJ databases">
        <title>Genome sequencing of the rare red list fungi Hericium alpestre (H. flagellum).</title>
        <authorList>
            <person name="Buettner E."/>
            <person name="Kellner H."/>
        </authorList>
    </citation>
    <scope>NUCLEOTIDE SEQUENCE [LARGE SCALE GENOMIC DNA]</scope>
    <source>
        <strain evidence="10 11">DSM 108284</strain>
    </source>
</reference>
<proteinExistence type="inferred from homology"/>
<feature type="domain" description="Helicase C-terminal" evidence="9">
    <location>
        <begin position="194"/>
        <end position="357"/>
    </location>
</feature>
<dbReference type="OrthoDB" id="3269685at2759"/>
<dbReference type="AlphaFoldDB" id="A0A4Y9ZJB0"/>